<feature type="signal peptide" evidence="7">
    <location>
        <begin position="1"/>
        <end position="26"/>
    </location>
</feature>
<feature type="chain" id="PRO_5046831786" evidence="7">
    <location>
        <begin position="27"/>
        <end position="139"/>
    </location>
</feature>
<keyword evidence="6" id="KW-0472">Membrane</keyword>
<gene>
    <name evidence="8" type="ORF">ACFPM3_29585</name>
</gene>
<dbReference type="Pfam" id="PF05423">
    <property type="entry name" value="Mycobact_memb"/>
    <property type="match status" value="1"/>
</dbReference>
<dbReference type="PROSITE" id="PS51257">
    <property type="entry name" value="PROKAR_LIPOPROTEIN"/>
    <property type="match status" value="1"/>
</dbReference>
<organism evidence="8 9">
    <name type="scientific">Streptomyces coeruleoprunus</name>
    <dbReference type="NCBI Taxonomy" id="285563"/>
    <lineage>
        <taxon>Bacteria</taxon>
        <taxon>Bacillati</taxon>
        <taxon>Actinomycetota</taxon>
        <taxon>Actinomycetes</taxon>
        <taxon>Kitasatosporales</taxon>
        <taxon>Streptomycetaceae</taxon>
        <taxon>Streptomyces</taxon>
    </lineage>
</organism>
<dbReference type="Gene3D" id="2.60.40.2880">
    <property type="entry name" value="MmpS1-5, C-terminal soluble domain"/>
    <property type="match status" value="1"/>
</dbReference>
<keyword evidence="3" id="KW-1003">Cell membrane</keyword>
<evidence type="ECO:0000256" key="5">
    <source>
        <dbReference type="ARBA" id="ARBA00022989"/>
    </source>
</evidence>
<protein>
    <submittedName>
        <fullName evidence="8">MmpS family transport accessory protein</fullName>
    </submittedName>
</protein>
<keyword evidence="5" id="KW-1133">Transmembrane helix</keyword>
<dbReference type="RefSeq" id="WP_345689892.1">
    <property type="nucleotide sequence ID" value="NZ_BAABIT010000001.1"/>
</dbReference>
<accession>A0ABV9XMJ6</accession>
<keyword evidence="7" id="KW-0732">Signal</keyword>
<comment type="similarity">
    <text evidence="2">Belongs to the MmpS family.</text>
</comment>
<reference evidence="9" key="1">
    <citation type="journal article" date="2019" name="Int. J. Syst. Evol. Microbiol.">
        <title>The Global Catalogue of Microorganisms (GCM) 10K type strain sequencing project: providing services to taxonomists for standard genome sequencing and annotation.</title>
        <authorList>
            <consortium name="The Broad Institute Genomics Platform"/>
            <consortium name="The Broad Institute Genome Sequencing Center for Infectious Disease"/>
            <person name="Wu L."/>
            <person name="Ma J."/>
        </authorList>
    </citation>
    <scope>NUCLEOTIDE SEQUENCE [LARGE SCALE GENOMIC DNA]</scope>
    <source>
        <strain evidence="9">CGMCC 4.1648</strain>
    </source>
</reference>
<evidence type="ECO:0000256" key="2">
    <source>
        <dbReference type="ARBA" id="ARBA00007531"/>
    </source>
</evidence>
<name>A0ABV9XMJ6_9ACTN</name>
<evidence type="ECO:0000313" key="9">
    <source>
        <dbReference type="Proteomes" id="UP001595829"/>
    </source>
</evidence>
<sequence length="139" mass="13951">MNRTGLRAASAVAAACLALGLTACSAADEAAKQVDKSVNETYEVTYEVTGSGIDSISYNGGGGDAMNPKLETVEKPTLPWKKTVTLRGIEAPLVTPVALDTGGASATCKITYQGKVIKEASGKGTAASASCVAISPIAG</sequence>
<evidence type="ECO:0000256" key="6">
    <source>
        <dbReference type="ARBA" id="ARBA00023136"/>
    </source>
</evidence>
<dbReference type="EMBL" id="JBHSJD010000024">
    <property type="protein sequence ID" value="MFC5026292.1"/>
    <property type="molecule type" value="Genomic_DNA"/>
</dbReference>
<dbReference type="Proteomes" id="UP001595829">
    <property type="component" value="Unassembled WGS sequence"/>
</dbReference>
<evidence type="ECO:0000256" key="7">
    <source>
        <dbReference type="SAM" id="SignalP"/>
    </source>
</evidence>
<proteinExistence type="inferred from homology"/>
<evidence type="ECO:0000256" key="4">
    <source>
        <dbReference type="ARBA" id="ARBA00022692"/>
    </source>
</evidence>
<comment type="subcellular location">
    <subcellularLocation>
        <location evidence="1">Cell membrane</location>
    </subcellularLocation>
</comment>
<keyword evidence="4" id="KW-0812">Transmembrane</keyword>
<keyword evidence="9" id="KW-1185">Reference proteome</keyword>
<dbReference type="InterPro" id="IPR038468">
    <property type="entry name" value="MmpS_C"/>
</dbReference>
<evidence type="ECO:0000256" key="1">
    <source>
        <dbReference type="ARBA" id="ARBA00004236"/>
    </source>
</evidence>
<evidence type="ECO:0000313" key="8">
    <source>
        <dbReference type="EMBL" id="MFC5026292.1"/>
    </source>
</evidence>
<dbReference type="InterPro" id="IPR008693">
    <property type="entry name" value="MmpS"/>
</dbReference>
<comment type="caution">
    <text evidence="8">The sequence shown here is derived from an EMBL/GenBank/DDBJ whole genome shotgun (WGS) entry which is preliminary data.</text>
</comment>
<evidence type="ECO:0000256" key="3">
    <source>
        <dbReference type="ARBA" id="ARBA00022475"/>
    </source>
</evidence>